<comment type="caution">
    <text evidence="2">The sequence shown here is derived from an EMBL/GenBank/DDBJ whole genome shotgun (WGS) entry which is preliminary data.</text>
</comment>
<dbReference type="EMBL" id="VFOW01000001">
    <property type="protein sequence ID" value="TQL79354.1"/>
    <property type="molecule type" value="Genomic_DNA"/>
</dbReference>
<proteinExistence type="predicted"/>
<dbReference type="Proteomes" id="UP000317043">
    <property type="component" value="Unassembled WGS sequence"/>
</dbReference>
<evidence type="ECO:0000313" key="2">
    <source>
        <dbReference type="EMBL" id="TQL79354.1"/>
    </source>
</evidence>
<feature type="transmembrane region" description="Helical" evidence="1">
    <location>
        <begin position="127"/>
        <end position="147"/>
    </location>
</feature>
<dbReference type="InParanoid" id="A0A543B3F9"/>
<keyword evidence="1" id="KW-1133">Transmembrane helix</keyword>
<dbReference type="OrthoDB" id="4955088at2"/>
<feature type="transmembrane region" description="Helical" evidence="1">
    <location>
        <begin position="32"/>
        <end position="52"/>
    </location>
</feature>
<keyword evidence="1" id="KW-0472">Membrane</keyword>
<keyword evidence="3" id="KW-1185">Reference proteome</keyword>
<keyword evidence="1" id="KW-0812">Transmembrane</keyword>
<feature type="transmembrane region" description="Helical" evidence="1">
    <location>
        <begin position="73"/>
        <end position="90"/>
    </location>
</feature>
<organism evidence="2 3">
    <name type="scientific">Stackebrandtia endophytica</name>
    <dbReference type="NCBI Taxonomy" id="1496996"/>
    <lineage>
        <taxon>Bacteria</taxon>
        <taxon>Bacillati</taxon>
        <taxon>Actinomycetota</taxon>
        <taxon>Actinomycetes</taxon>
        <taxon>Glycomycetales</taxon>
        <taxon>Glycomycetaceae</taxon>
        <taxon>Stackebrandtia</taxon>
    </lineage>
</organism>
<name>A0A543B3F9_9ACTN</name>
<protein>
    <submittedName>
        <fullName evidence="2">Uncharacterized protein</fullName>
    </submittedName>
</protein>
<sequence>MKQSLGTLIGASFGAVFVFANAGEPLPSGVTLALRILAAVSLLVVIVAAVMARGRSGAAADDAAVGSLFGGKYWLIVVIEVVAIIGGAQLLRVFDAPEQTTIAWVAFVVGVHFIPLARVWREPSILVPAYGLTVLGLVGFILAFTAAGAWTPIVSGVGSGVLFLGGVLYGSLRMIASRSTSPA</sequence>
<reference evidence="2 3" key="1">
    <citation type="submission" date="2019-06" db="EMBL/GenBank/DDBJ databases">
        <title>Sequencing the genomes of 1000 actinobacteria strains.</title>
        <authorList>
            <person name="Klenk H.-P."/>
        </authorList>
    </citation>
    <scope>NUCLEOTIDE SEQUENCE [LARGE SCALE GENOMIC DNA]</scope>
    <source>
        <strain evidence="2 3">DSM 45928</strain>
    </source>
</reference>
<gene>
    <name evidence="2" type="ORF">FB566_4955</name>
</gene>
<evidence type="ECO:0000256" key="1">
    <source>
        <dbReference type="SAM" id="Phobius"/>
    </source>
</evidence>
<dbReference type="AlphaFoldDB" id="A0A543B3F9"/>
<accession>A0A543B3F9</accession>
<evidence type="ECO:0000313" key="3">
    <source>
        <dbReference type="Proteomes" id="UP000317043"/>
    </source>
</evidence>
<feature type="transmembrane region" description="Helical" evidence="1">
    <location>
        <begin position="102"/>
        <end position="120"/>
    </location>
</feature>
<feature type="transmembrane region" description="Helical" evidence="1">
    <location>
        <begin position="153"/>
        <end position="172"/>
    </location>
</feature>
<dbReference type="RefSeq" id="WP_142044592.1">
    <property type="nucleotide sequence ID" value="NZ_JBHTGS010000002.1"/>
</dbReference>